<comment type="similarity">
    <text evidence="2">Belongs to the TonB family.</text>
</comment>
<keyword evidence="5" id="KW-0997">Cell inner membrane</keyword>
<dbReference type="Proteomes" id="UP000315648">
    <property type="component" value="Unassembled WGS sequence"/>
</dbReference>
<keyword evidence="6" id="KW-0812">Transmembrane</keyword>
<organism evidence="12 13">
    <name type="scientific">Rariglobus hedericola</name>
    <dbReference type="NCBI Taxonomy" id="2597822"/>
    <lineage>
        <taxon>Bacteria</taxon>
        <taxon>Pseudomonadati</taxon>
        <taxon>Verrucomicrobiota</taxon>
        <taxon>Opitutia</taxon>
        <taxon>Opitutales</taxon>
        <taxon>Opitutaceae</taxon>
        <taxon>Rariglobus</taxon>
    </lineage>
</organism>
<dbReference type="InterPro" id="IPR006260">
    <property type="entry name" value="TonB/TolA_C"/>
</dbReference>
<evidence type="ECO:0000256" key="2">
    <source>
        <dbReference type="ARBA" id="ARBA00006555"/>
    </source>
</evidence>
<evidence type="ECO:0000259" key="11">
    <source>
        <dbReference type="PROSITE" id="PS52015"/>
    </source>
</evidence>
<evidence type="ECO:0000256" key="5">
    <source>
        <dbReference type="ARBA" id="ARBA00022519"/>
    </source>
</evidence>
<dbReference type="GO" id="GO:0015031">
    <property type="term" value="P:protein transport"/>
    <property type="evidence" value="ECO:0007669"/>
    <property type="project" value="UniProtKB-KW"/>
</dbReference>
<dbReference type="PANTHER" id="PTHR33446">
    <property type="entry name" value="PROTEIN TONB-RELATED"/>
    <property type="match status" value="1"/>
</dbReference>
<sequence length="224" mass="23543">MKRDLIIGLIVALLIHGGLALGGDFLKGKPAPAPVDDSIPVVELAPLPPLEPETLDMPEPSSEGGGDLSDLVPPMQADTPAPTASTFTQQIQPPPPPGISRPATITLMHGRPGTGIGTGTGDGFKNIFDLASLDQLPAPRTPIRPVYPHEMSRAGINGEVSVGFIVDSEGSVRNAYVISSTNREFEPEALRAVSRAKFKPGRKNGTNVSTRNVQLTITFNISGN</sequence>
<dbReference type="GO" id="GO:0030288">
    <property type="term" value="C:outer membrane-bounded periplasmic space"/>
    <property type="evidence" value="ECO:0007669"/>
    <property type="project" value="InterPro"/>
</dbReference>
<dbReference type="AlphaFoldDB" id="A0A556QNV9"/>
<gene>
    <name evidence="12" type="ORF">FPL22_03265</name>
</gene>
<feature type="compositionally biased region" description="Polar residues" evidence="10">
    <location>
        <begin position="82"/>
        <end position="91"/>
    </location>
</feature>
<comment type="caution">
    <text evidence="12">The sequence shown here is derived from an EMBL/GenBank/DDBJ whole genome shotgun (WGS) entry which is preliminary data.</text>
</comment>
<keyword evidence="9" id="KW-0472">Membrane</keyword>
<dbReference type="OrthoDB" id="192927at2"/>
<accession>A0A556QNV9</accession>
<dbReference type="GO" id="GO:0031992">
    <property type="term" value="F:energy transducer activity"/>
    <property type="evidence" value="ECO:0007669"/>
    <property type="project" value="InterPro"/>
</dbReference>
<dbReference type="GO" id="GO:0015891">
    <property type="term" value="P:siderophore transport"/>
    <property type="evidence" value="ECO:0007669"/>
    <property type="project" value="InterPro"/>
</dbReference>
<dbReference type="InterPro" id="IPR051045">
    <property type="entry name" value="TonB-dependent_transducer"/>
</dbReference>
<dbReference type="InterPro" id="IPR037682">
    <property type="entry name" value="TonB_C"/>
</dbReference>
<protein>
    <submittedName>
        <fullName evidence="12">TonB family protein</fullName>
    </submittedName>
</protein>
<dbReference type="PRINTS" id="PR01374">
    <property type="entry name" value="TONBPROTEIN"/>
</dbReference>
<dbReference type="PANTHER" id="PTHR33446:SF2">
    <property type="entry name" value="PROTEIN TONB"/>
    <property type="match status" value="1"/>
</dbReference>
<dbReference type="PROSITE" id="PS52015">
    <property type="entry name" value="TONB_CTD"/>
    <property type="match status" value="1"/>
</dbReference>
<evidence type="ECO:0000256" key="4">
    <source>
        <dbReference type="ARBA" id="ARBA00022475"/>
    </source>
</evidence>
<evidence type="ECO:0000256" key="9">
    <source>
        <dbReference type="ARBA" id="ARBA00023136"/>
    </source>
</evidence>
<dbReference type="InterPro" id="IPR003538">
    <property type="entry name" value="TonB"/>
</dbReference>
<dbReference type="Gene3D" id="3.30.1150.10">
    <property type="match status" value="1"/>
</dbReference>
<dbReference type="NCBIfam" id="TIGR01352">
    <property type="entry name" value="tonB_Cterm"/>
    <property type="match status" value="1"/>
</dbReference>
<keyword evidence="4" id="KW-1003">Cell membrane</keyword>
<feature type="region of interest" description="Disordered" evidence="10">
    <location>
        <begin position="48"/>
        <end position="101"/>
    </location>
</feature>
<evidence type="ECO:0000256" key="1">
    <source>
        <dbReference type="ARBA" id="ARBA00004383"/>
    </source>
</evidence>
<proteinExistence type="inferred from homology"/>
<name>A0A556QNV9_9BACT</name>
<dbReference type="GO" id="GO:0098797">
    <property type="term" value="C:plasma membrane protein complex"/>
    <property type="evidence" value="ECO:0007669"/>
    <property type="project" value="TreeGrafter"/>
</dbReference>
<comment type="subcellular location">
    <subcellularLocation>
        <location evidence="1">Cell inner membrane</location>
        <topology evidence="1">Single-pass membrane protein</topology>
        <orientation evidence="1">Periplasmic side</orientation>
    </subcellularLocation>
</comment>
<evidence type="ECO:0000256" key="8">
    <source>
        <dbReference type="ARBA" id="ARBA00022989"/>
    </source>
</evidence>
<keyword evidence="3" id="KW-0813">Transport</keyword>
<dbReference type="Pfam" id="PF03544">
    <property type="entry name" value="TonB_C"/>
    <property type="match status" value="1"/>
</dbReference>
<evidence type="ECO:0000256" key="10">
    <source>
        <dbReference type="SAM" id="MobiDB-lite"/>
    </source>
</evidence>
<evidence type="ECO:0000256" key="7">
    <source>
        <dbReference type="ARBA" id="ARBA00022927"/>
    </source>
</evidence>
<evidence type="ECO:0000256" key="3">
    <source>
        <dbReference type="ARBA" id="ARBA00022448"/>
    </source>
</evidence>
<evidence type="ECO:0000313" key="12">
    <source>
        <dbReference type="EMBL" id="TSJ78338.1"/>
    </source>
</evidence>
<dbReference type="RefSeq" id="WP_144228679.1">
    <property type="nucleotide sequence ID" value="NZ_CBCRVV010000003.1"/>
</dbReference>
<dbReference type="SUPFAM" id="SSF74653">
    <property type="entry name" value="TolA/TonB C-terminal domain"/>
    <property type="match status" value="1"/>
</dbReference>
<reference evidence="12 13" key="1">
    <citation type="submission" date="2019-07" db="EMBL/GenBank/DDBJ databases">
        <title>Description of 53C-WASEF.</title>
        <authorList>
            <person name="Pitt A."/>
            <person name="Hahn M.W."/>
        </authorList>
    </citation>
    <scope>NUCLEOTIDE SEQUENCE [LARGE SCALE GENOMIC DNA]</scope>
    <source>
        <strain evidence="12 13">53C-WASEF</strain>
    </source>
</reference>
<keyword evidence="8" id="KW-1133">Transmembrane helix</keyword>
<evidence type="ECO:0000313" key="13">
    <source>
        <dbReference type="Proteomes" id="UP000315648"/>
    </source>
</evidence>
<feature type="domain" description="TonB C-terminal" evidence="11">
    <location>
        <begin position="132"/>
        <end position="224"/>
    </location>
</feature>
<keyword evidence="7" id="KW-0653">Protein transport</keyword>
<evidence type="ECO:0000256" key="6">
    <source>
        <dbReference type="ARBA" id="ARBA00022692"/>
    </source>
</evidence>
<dbReference type="EMBL" id="VMBG01000001">
    <property type="protein sequence ID" value="TSJ78338.1"/>
    <property type="molecule type" value="Genomic_DNA"/>
</dbReference>
<keyword evidence="13" id="KW-1185">Reference proteome</keyword>
<dbReference type="GO" id="GO:0055085">
    <property type="term" value="P:transmembrane transport"/>
    <property type="evidence" value="ECO:0007669"/>
    <property type="project" value="InterPro"/>
</dbReference>